<comment type="similarity">
    <text evidence="1">Belongs to the PhzF family.</text>
</comment>
<dbReference type="PANTHER" id="PTHR13774">
    <property type="entry name" value="PHENAZINE BIOSYNTHESIS PROTEIN"/>
    <property type="match status" value="1"/>
</dbReference>
<keyword evidence="5" id="KW-1185">Reference proteome</keyword>
<dbReference type="SUPFAM" id="SSF54506">
    <property type="entry name" value="Diaminopimelate epimerase-like"/>
    <property type="match status" value="1"/>
</dbReference>
<organism evidence="4 5">
    <name type="scientific">Miscanthus lutarioriparius</name>
    <dbReference type="NCBI Taxonomy" id="422564"/>
    <lineage>
        <taxon>Eukaryota</taxon>
        <taxon>Viridiplantae</taxon>
        <taxon>Streptophyta</taxon>
        <taxon>Embryophyta</taxon>
        <taxon>Tracheophyta</taxon>
        <taxon>Spermatophyta</taxon>
        <taxon>Magnoliopsida</taxon>
        <taxon>Liliopsida</taxon>
        <taxon>Poales</taxon>
        <taxon>Poaceae</taxon>
        <taxon>PACMAD clade</taxon>
        <taxon>Panicoideae</taxon>
        <taxon>Andropogonodae</taxon>
        <taxon>Andropogoneae</taxon>
        <taxon>Saccharinae</taxon>
        <taxon>Miscanthus</taxon>
    </lineage>
</organism>
<reference evidence="4" key="1">
    <citation type="submission" date="2020-10" db="EMBL/GenBank/DDBJ databases">
        <authorList>
            <person name="Han B."/>
            <person name="Lu T."/>
            <person name="Zhao Q."/>
            <person name="Huang X."/>
            <person name="Zhao Y."/>
        </authorList>
    </citation>
    <scope>NUCLEOTIDE SEQUENCE</scope>
</reference>
<proteinExistence type="inferred from homology"/>
<dbReference type="PANTHER" id="PTHR13774:SF17">
    <property type="entry name" value="PHENAZINE BIOSYNTHESIS-LIKE DOMAIN-CONTAINING PROTEIN"/>
    <property type="match status" value="1"/>
</dbReference>
<dbReference type="AlphaFoldDB" id="A0A811R4Q8"/>
<evidence type="ECO:0000313" key="5">
    <source>
        <dbReference type="Proteomes" id="UP000604825"/>
    </source>
</evidence>
<dbReference type="OrthoDB" id="75169at2759"/>
<dbReference type="InterPro" id="IPR003719">
    <property type="entry name" value="Phenazine_PhzF-like"/>
</dbReference>
<evidence type="ECO:0000256" key="1">
    <source>
        <dbReference type="ARBA" id="ARBA00008270"/>
    </source>
</evidence>
<dbReference type="EMBL" id="CAJGYO010000013">
    <property type="protein sequence ID" value="CAD6265013.1"/>
    <property type="molecule type" value="Genomic_DNA"/>
</dbReference>
<evidence type="ECO:0000256" key="2">
    <source>
        <dbReference type="ARBA" id="ARBA00023235"/>
    </source>
</evidence>
<accession>A0A811R4Q8</accession>
<dbReference type="Pfam" id="PF02567">
    <property type="entry name" value="PhzC-PhzF"/>
    <property type="match status" value="1"/>
</dbReference>
<feature type="region of interest" description="Disordered" evidence="3">
    <location>
        <begin position="1"/>
        <end position="25"/>
    </location>
</feature>
<evidence type="ECO:0000256" key="3">
    <source>
        <dbReference type="SAM" id="MobiDB-lite"/>
    </source>
</evidence>
<dbReference type="Gene3D" id="3.10.310.10">
    <property type="entry name" value="Diaminopimelate Epimerase, Chain A, domain 1"/>
    <property type="match status" value="1"/>
</dbReference>
<name>A0A811R4Q8_9POAL</name>
<evidence type="ECO:0000313" key="4">
    <source>
        <dbReference type="EMBL" id="CAD6265013.1"/>
    </source>
</evidence>
<gene>
    <name evidence="4" type="ORF">NCGR_LOCUS48318</name>
</gene>
<sequence length="212" mass="23139">MDDDDLATPPTHGISTGSTSGERDVAWKSSSGTEEVVAASVVFRLEHGLAKSLKTLVDAEAANAGALNAIQTAYSKELEAQRQTTERGENLFNVLQKYTEFTHGEIVKAALIIGQNEAKLNLFFTTPEEFRSQFIREALEVAWRIALLKDPVCGSAHCVLAPYWARKLGKQKLTAFQVSPRSGTLYLELEAAARRVRIQGESVTVMTGTLLA</sequence>
<protein>
    <submittedName>
        <fullName evidence="4">Uncharacterized protein</fullName>
    </submittedName>
</protein>
<dbReference type="Proteomes" id="UP000604825">
    <property type="component" value="Unassembled WGS sequence"/>
</dbReference>
<dbReference type="GO" id="GO:0005737">
    <property type="term" value="C:cytoplasm"/>
    <property type="evidence" value="ECO:0007669"/>
    <property type="project" value="TreeGrafter"/>
</dbReference>
<dbReference type="GO" id="GO:0016853">
    <property type="term" value="F:isomerase activity"/>
    <property type="evidence" value="ECO:0007669"/>
    <property type="project" value="UniProtKB-KW"/>
</dbReference>
<comment type="caution">
    <text evidence="4">The sequence shown here is derived from an EMBL/GenBank/DDBJ whole genome shotgun (WGS) entry which is preliminary data.</text>
</comment>
<keyword evidence="2" id="KW-0413">Isomerase</keyword>